<keyword evidence="2" id="KW-0966">Cell projection</keyword>
<reference evidence="2" key="1">
    <citation type="journal article" date="2014" name="Appl. Environ. Microbiol.">
        <title>Detection and genomic characterization of motility in Lactobacillus curvatus: confirmation of motility in a species outside the Lactobacillus salivarius clade.</title>
        <authorList>
            <person name="Cousin F.J."/>
            <person name="Lynch S.M."/>
            <person name="Harris H.M."/>
            <person name="McCann A."/>
            <person name="Lynch D.B."/>
            <person name="Neville B.A."/>
            <person name="Irisawa T."/>
            <person name="Okada S."/>
            <person name="Endo A."/>
            <person name="O'Toole P.W."/>
        </authorList>
    </citation>
    <scope>NUCLEOTIDE SEQUENCE</scope>
    <source>
        <strain evidence="2">ATCC 700692</strain>
    </source>
</reference>
<feature type="coiled-coil region" evidence="1">
    <location>
        <begin position="32"/>
        <end position="79"/>
    </location>
</feature>
<dbReference type="PANTHER" id="PTHR37166">
    <property type="entry name" value="PROTEIN FLAG"/>
    <property type="match status" value="1"/>
</dbReference>
<dbReference type="EMBL" id="KM886867">
    <property type="protein sequence ID" value="AJA34124.1"/>
    <property type="molecule type" value="Genomic_DNA"/>
</dbReference>
<keyword evidence="2" id="KW-0282">Flagellum</keyword>
<evidence type="ECO:0000256" key="1">
    <source>
        <dbReference type="SAM" id="Coils"/>
    </source>
</evidence>
<dbReference type="InterPro" id="IPR005186">
    <property type="entry name" value="FlaG"/>
</dbReference>
<name>A0A0A7RHR4_9LACO</name>
<keyword evidence="1" id="KW-0175">Coiled coil</keyword>
<dbReference type="PANTHER" id="PTHR37166:SF1">
    <property type="entry name" value="PROTEIN FLAG"/>
    <property type="match status" value="1"/>
</dbReference>
<accession>A0A0A7RHR4</accession>
<gene>
    <name evidence="2" type="primary">flaG</name>
</gene>
<protein>
    <submittedName>
        <fullName evidence="2">Flagellar protein FlaG</fullName>
    </submittedName>
</protein>
<dbReference type="InterPro" id="IPR035924">
    <property type="entry name" value="FlaG-like_sf"/>
</dbReference>
<dbReference type="Gene3D" id="3.30.160.170">
    <property type="entry name" value="FlaG-like"/>
    <property type="match status" value="1"/>
</dbReference>
<proteinExistence type="predicted"/>
<keyword evidence="2" id="KW-0969">Cilium</keyword>
<organism evidence="2">
    <name type="scientific">Liquorilactobacillus nagelii</name>
    <dbReference type="NCBI Taxonomy" id="82688"/>
    <lineage>
        <taxon>Bacteria</taxon>
        <taxon>Bacillati</taxon>
        <taxon>Bacillota</taxon>
        <taxon>Bacilli</taxon>
        <taxon>Lactobacillales</taxon>
        <taxon>Lactobacillaceae</taxon>
        <taxon>Liquorilactobacillus</taxon>
    </lineage>
</organism>
<dbReference type="AlphaFoldDB" id="A0A0A7RHR4"/>
<sequence length="131" mass="15057">MSNEHIDAVSKIGGIDAEWFKQSDNQFGSFQAQQLQQTMKSMQQQVKADVSEQQDKPQAKELETTMNKFNQQLENDSVETKFKIHKRTGRIYVQLINEKTGKVIKEIPSSKMLDLIGHIWDEMGIMVNKKG</sequence>
<dbReference type="SUPFAM" id="SSF160214">
    <property type="entry name" value="FlaG-like"/>
    <property type="match status" value="1"/>
</dbReference>
<dbReference type="Pfam" id="PF03646">
    <property type="entry name" value="FlaG"/>
    <property type="match status" value="1"/>
</dbReference>
<evidence type="ECO:0000313" key="2">
    <source>
        <dbReference type="EMBL" id="AJA34124.1"/>
    </source>
</evidence>